<feature type="region of interest" description="Disordered" evidence="1">
    <location>
        <begin position="65"/>
        <end position="138"/>
    </location>
</feature>
<proteinExistence type="predicted"/>
<name>C3ZC27_BRAFL</name>
<dbReference type="InterPro" id="IPR018379">
    <property type="entry name" value="BEN_domain"/>
</dbReference>
<organism>
    <name type="scientific">Branchiostoma floridae</name>
    <name type="common">Florida lancelet</name>
    <name type="synonym">Amphioxus</name>
    <dbReference type="NCBI Taxonomy" id="7739"/>
    <lineage>
        <taxon>Eukaryota</taxon>
        <taxon>Metazoa</taxon>
        <taxon>Chordata</taxon>
        <taxon>Cephalochordata</taxon>
        <taxon>Leptocardii</taxon>
        <taxon>Amphioxiformes</taxon>
        <taxon>Branchiostomatidae</taxon>
        <taxon>Branchiostoma</taxon>
    </lineage>
</organism>
<evidence type="ECO:0000259" key="2">
    <source>
        <dbReference type="PROSITE" id="PS51457"/>
    </source>
</evidence>
<sequence length="257" mass="28442">MPTKRQMGALLREPVWLYIWFPESEPPKGSVIQRKHITSPENLSLGNLKELMEVKSEDALAKQAKQATHLQVEDDISRLSEWDKEDAEPEEGTMTPFPEDDPETWPGGDADDENISSTTARATKPSSTAGQPPVPLGGPEQGVVTYPYILAQAKNKSKTPEQFFKILMGIYFTEEELLNGNLHGGGTHQALSPAIISAILTETKKQYGGVQVKLYRVVNEKCGRMRATLKARMNKPVVLMDANQVGTTVREALELID</sequence>
<evidence type="ECO:0000313" key="3">
    <source>
        <dbReference type="EMBL" id="EEN49911.1"/>
    </source>
</evidence>
<dbReference type="GO" id="GO:0003677">
    <property type="term" value="F:DNA binding"/>
    <property type="evidence" value="ECO:0007669"/>
    <property type="project" value="InterPro"/>
</dbReference>
<feature type="compositionally biased region" description="Polar residues" evidence="1">
    <location>
        <begin position="115"/>
        <end position="130"/>
    </location>
</feature>
<feature type="domain" description="BEN" evidence="2">
    <location>
        <begin position="140"/>
        <end position="229"/>
    </location>
</feature>
<protein>
    <recommendedName>
        <fullName evidence="2">BEN domain-containing protein</fullName>
    </recommendedName>
</protein>
<feature type="compositionally biased region" description="Basic and acidic residues" evidence="1">
    <location>
        <begin position="71"/>
        <end position="82"/>
    </location>
</feature>
<feature type="compositionally biased region" description="Acidic residues" evidence="1">
    <location>
        <begin position="98"/>
        <end position="114"/>
    </location>
</feature>
<dbReference type="PROSITE" id="PS51457">
    <property type="entry name" value="BEN"/>
    <property type="match status" value="1"/>
</dbReference>
<reference evidence="3" key="1">
    <citation type="journal article" date="2008" name="Nature">
        <title>The amphioxus genome and the evolution of the chordate karyotype.</title>
        <authorList>
            <consortium name="US DOE Joint Genome Institute (JGI-PGF)"/>
            <person name="Putnam N.H."/>
            <person name="Butts T."/>
            <person name="Ferrier D.E.K."/>
            <person name="Furlong R.F."/>
            <person name="Hellsten U."/>
            <person name="Kawashima T."/>
            <person name="Robinson-Rechavi M."/>
            <person name="Shoguchi E."/>
            <person name="Terry A."/>
            <person name="Yu J.-K."/>
            <person name="Benito-Gutierrez E.L."/>
            <person name="Dubchak I."/>
            <person name="Garcia-Fernandez J."/>
            <person name="Gibson-Brown J.J."/>
            <person name="Grigoriev I.V."/>
            <person name="Horton A.C."/>
            <person name="de Jong P.J."/>
            <person name="Jurka J."/>
            <person name="Kapitonov V.V."/>
            <person name="Kohara Y."/>
            <person name="Kuroki Y."/>
            <person name="Lindquist E."/>
            <person name="Lucas S."/>
            <person name="Osoegawa K."/>
            <person name="Pennacchio L.A."/>
            <person name="Salamov A.A."/>
            <person name="Satou Y."/>
            <person name="Sauka-Spengler T."/>
            <person name="Schmutz J."/>
            <person name="Shin-I T."/>
            <person name="Toyoda A."/>
            <person name="Bronner-Fraser M."/>
            <person name="Fujiyama A."/>
            <person name="Holland L.Z."/>
            <person name="Holland P.W.H."/>
            <person name="Satoh N."/>
            <person name="Rokhsar D.S."/>
        </authorList>
    </citation>
    <scope>NUCLEOTIDE SEQUENCE [LARGE SCALE GENOMIC DNA]</scope>
    <source>
        <strain evidence="3">S238N-H82</strain>
        <tissue evidence="3">Testes</tissue>
    </source>
</reference>
<accession>C3ZC27</accession>
<gene>
    <name evidence="3" type="ORF">BRAFLDRAFT_98196</name>
</gene>
<dbReference type="InParanoid" id="C3ZC27"/>
<evidence type="ECO:0000256" key="1">
    <source>
        <dbReference type="SAM" id="MobiDB-lite"/>
    </source>
</evidence>
<dbReference type="AlphaFoldDB" id="C3ZC27"/>
<dbReference type="EMBL" id="GG666605">
    <property type="protein sequence ID" value="EEN49911.1"/>
    <property type="molecule type" value="Genomic_DNA"/>
</dbReference>